<gene>
    <name evidence="1" type="ORF">R2363_09595</name>
</gene>
<protein>
    <submittedName>
        <fullName evidence="1">Zinc-binding dehydrogenase</fullName>
    </submittedName>
</protein>
<dbReference type="Gene3D" id="3.90.180.10">
    <property type="entry name" value="Medium-chain alcohol dehydrogenases, catalytic domain"/>
    <property type="match status" value="1"/>
</dbReference>
<keyword evidence="2" id="KW-1185">Reference proteome</keyword>
<dbReference type="EMBL" id="JAWJZF010000307">
    <property type="protein sequence ID" value="MDX2292425.1"/>
    <property type="molecule type" value="Genomic_DNA"/>
</dbReference>
<name>A0ABU4K3V8_9ACTN</name>
<comment type="caution">
    <text evidence="1">The sequence shown here is derived from an EMBL/GenBank/DDBJ whole genome shotgun (WGS) entry which is preliminary data.</text>
</comment>
<evidence type="ECO:0000313" key="2">
    <source>
        <dbReference type="Proteomes" id="UP001278571"/>
    </source>
</evidence>
<proteinExistence type="predicted"/>
<dbReference type="Pfam" id="PF13602">
    <property type="entry name" value="ADH_zinc_N_2"/>
    <property type="match status" value="1"/>
</dbReference>
<feature type="non-terminal residue" evidence="1">
    <location>
        <position position="93"/>
    </location>
</feature>
<evidence type="ECO:0000313" key="1">
    <source>
        <dbReference type="EMBL" id="MDX2292425.1"/>
    </source>
</evidence>
<sequence>YRTTDYTEAVTDVDVVFDSSSEGERALHVLKPGGTLVSIMEHWNTELAARIENEGRRFAGISVEPDYASLEAIATLIDAGRIRPHVSATLPLE</sequence>
<dbReference type="RefSeq" id="WP_319008921.1">
    <property type="nucleotide sequence ID" value="NZ_JAWJZF010000307.1"/>
</dbReference>
<dbReference type="Gene3D" id="3.40.50.720">
    <property type="entry name" value="NAD(P)-binding Rossmann-like Domain"/>
    <property type="match status" value="1"/>
</dbReference>
<reference evidence="1 2" key="1">
    <citation type="submission" date="2023-10" db="EMBL/GenBank/DDBJ databases">
        <authorList>
            <person name="Wang X.X."/>
        </authorList>
    </citation>
    <scope>NUCLEOTIDE SEQUENCE [LARGE SCALE GENOMIC DNA]</scope>
    <source>
        <strain evidence="1 2">NBRC 12816</strain>
    </source>
</reference>
<feature type="non-terminal residue" evidence="1">
    <location>
        <position position="1"/>
    </location>
</feature>
<organism evidence="1 2">
    <name type="scientific">Streptomyces roseolus</name>
    <dbReference type="NCBI Taxonomy" id="67358"/>
    <lineage>
        <taxon>Bacteria</taxon>
        <taxon>Bacillati</taxon>
        <taxon>Actinomycetota</taxon>
        <taxon>Actinomycetes</taxon>
        <taxon>Kitasatosporales</taxon>
        <taxon>Streptomycetaceae</taxon>
        <taxon>Streptomyces</taxon>
    </lineage>
</organism>
<accession>A0ABU4K3V8</accession>
<dbReference type="Proteomes" id="UP001278571">
    <property type="component" value="Unassembled WGS sequence"/>
</dbReference>